<feature type="transmembrane region" description="Helical" evidence="1">
    <location>
        <begin position="59"/>
        <end position="83"/>
    </location>
</feature>
<feature type="transmembrane region" description="Helical" evidence="1">
    <location>
        <begin position="31"/>
        <end position="53"/>
    </location>
</feature>
<keyword evidence="1" id="KW-1133">Transmembrane helix</keyword>
<sequence>MYMVWVIFFVISIVVGVAWVFFGPGNKQIRMVLGGSLIGGIICLWSLALSGLFTEKVSYVMSLIALVFGVLLLLLPIAYNALLNRNVSV</sequence>
<comment type="caution">
    <text evidence="2">The sequence shown here is derived from an EMBL/GenBank/DDBJ whole genome shotgun (WGS) entry which is preliminary data.</text>
</comment>
<organism evidence="2 3">
    <name type="scientific">Candidatus Thiodiazotropha endoloripes</name>
    <dbReference type="NCBI Taxonomy" id="1818881"/>
    <lineage>
        <taxon>Bacteria</taxon>
        <taxon>Pseudomonadati</taxon>
        <taxon>Pseudomonadota</taxon>
        <taxon>Gammaproteobacteria</taxon>
        <taxon>Chromatiales</taxon>
        <taxon>Sedimenticolaceae</taxon>
        <taxon>Candidatus Thiodiazotropha</taxon>
    </lineage>
</organism>
<evidence type="ECO:0000313" key="3">
    <source>
        <dbReference type="Proteomes" id="UP000094849"/>
    </source>
</evidence>
<feature type="transmembrane region" description="Helical" evidence="1">
    <location>
        <begin position="6"/>
        <end position="24"/>
    </location>
</feature>
<keyword evidence="3" id="KW-1185">Reference proteome</keyword>
<reference evidence="2 3" key="1">
    <citation type="submission" date="2016-03" db="EMBL/GenBank/DDBJ databases">
        <title>Chemosynthetic sulphur-oxidizing symbionts of marine invertebrate animals are capable of nitrogen fixation.</title>
        <authorList>
            <person name="Petersen J.M."/>
            <person name="Kemper A."/>
            <person name="Gruber-Vodicka H."/>
            <person name="Cardini U."/>
            <person name="Geest Mvander."/>
            <person name="Kleiner M."/>
            <person name="Bulgheresi S."/>
            <person name="Fussmann M."/>
            <person name="Herbold C."/>
            <person name="Seah B.K.B."/>
            <person name="Antony C.Paul."/>
            <person name="Liu D."/>
            <person name="Belitz A."/>
            <person name="Weber M."/>
        </authorList>
    </citation>
    <scope>NUCLEOTIDE SEQUENCE [LARGE SCALE GENOMIC DNA]</scope>
    <source>
        <strain evidence="2">G_D</strain>
    </source>
</reference>
<keyword evidence="1" id="KW-0472">Membrane</keyword>
<accession>A0A1E2URA2</accession>
<gene>
    <name evidence="2" type="ORF">A3196_11215</name>
</gene>
<protein>
    <submittedName>
        <fullName evidence="2">Uncharacterized protein</fullName>
    </submittedName>
</protein>
<dbReference type="EMBL" id="LVJZ01000003">
    <property type="protein sequence ID" value="ODB97277.1"/>
    <property type="molecule type" value="Genomic_DNA"/>
</dbReference>
<dbReference type="AlphaFoldDB" id="A0A1E2URA2"/>
<proteinExistence type="predicted"/>
<keyword evidence="1" id="KW-0812">Transmembrane</keyword>
<evidence type="ECO:0000256" key="1">
    <source>
        <dbReference type="SAM" id="Phobius"/>
    </source>
</evidence>
<evidence type="ECO:0000313" key="2">
    <source>
        <dbReference type="EMBL" id="ODB97277.1"/>
    </source>
</evidence>
<dbReference type="Proteomes" id="UP000094849">
    <property type="component" value="Unassembled WGS sequence"/>
</dbReference>
<name>A0A1E2URA2_9GAMM</name>